<gene>
    <name evidence="1" type="ORF">OMM_05831</name>
</gene>
<dbReference type="EMBL" id="ATBP01002301">
    <property type="protein sequence ID" value="ETR66012.1"/>
    <property type="molecule type" value="Genomic_DNA"/>
</dbReference>
<protein>
    <recommendedName>
        <fullName evidence="3">DUF234 domain-containing protein</fullName>
    </recommendedName>
</protein>
<reference evidence="2" key="1">
    <citation type="submission" date="2012-11" db="EMBL/GenBank/DDBJ databases">
        <authorList>
            <person name="Lucero-Rivera Y.E."/>
            <person name="Tovar-Ramirez D."/>
        </authorList>
    </citation>
    <scope>NUCLEOTIDE SEQUENCE [LARGE SCALE GENOMIC DNA]</scope>
    <source>
        <strain evidence="2">Araruama</strain>
    </source>
</reference>
<name>A0A1V1NTU1_9BACT</name>
<organism evidence="1 2">
    <name type="scientific">Candidatus Magnetoglobus multicellularis str. Araruama</name>
    <dbReference type="NCBI Taxonomy" id="890399"/>
    <lineage>
        <taxon>Bacteria</taxon>
        <taxon>Pseudomonadati</taxon>
        <taxon>Thermodesulfobacteriota</taxon>
        <taxon>Desulfobacteria</taxon>
        <taxon>Desulfobacterales</taxon>
        <taxon>Desulfobacteraceae</taxon>
        <taxon>Candidatus Magnetoglobus</taxon>
    </lineage>
</organism>
<evidence type="ECO:0000313" key="2">
    <source>
        <dbReference type="Proteomes" id="UP000189670"/>
    </source>
</evidence>
<dbReference type="Proteomes" id="UP000189670">
    <property type="component" value="Unassembled WGS sequence"/>
</dbReference>
<dbReference type="AlphaFoldDB" id="A0A1V1NTU1"/>
<proteinExistence type="predicted"/>
<sequence length="188" mass="21919">MVSGFLQRDYVYKFEGKKSRLSKYRIKDNYLRFYLRYIEPIKDKIEQGLFQFKAIEQLAGWESIMGLQFENLVLNNLPIIVNKIGIDYNSIISASPYFQNATKSNKGACQIDLLIQAKFGTLYLCEIKFKKNIDKQVIKDISKKIDLLKRPKNTSIRPVLIYEGKITDALRYDDFFDKIICFGDLLTG</sequence>
<evidence type="ECO:0000313" key="1">
    <source>
        <dbReference type="EMBL" id="ETR66012.1"/>
    </source>
</evidence>
<comment type="caution">
    <text evidence="1">The sequence shown here is derived from an EMBL/GenBank/DDBJ whole genome shotgun (WGS) entry which is preliminary data.</text>
</comment>
<evidence type="ECO:0008006" key="3">
    <source>
        <dbReference type="Google" id="ProtNLM"/>
    </source>
</evidence>
<accession>A0A1V1NTU1</accession>